<accession>A0ABY3S3T5</accession>
<keyword evidence="1" id="KW-1133">Transmembrane helix</keyword>
<dbReference type="Pfam" id="PF11340">
    <property type="entry name" value="DUF3142"/>
    <property type="match status" value="1"/>
</dbReference>
<evidence type="ECO:0000313" key="3">
    <source>
        <dbReference type="Proteomes" id="UP001199659"/>
    </source>
</evidence>
<dbReference type="SUPFAM" id="SSF51445">
    <property type="entry name" value="(Trans)glycosidases"/>
    <property type="match status" value="1"/>
</dbReference>
<reference evidence="2 3" key="1">
    <citation type="journal article" date="2022" name="Int. J. Syst. Evol. Microbiol.">
        <title>Pseudocitrobacter corydidari sp. nov., isolated from the Asian emerald cockroach Corydidarum magnifica.</title>
        <authorList>
            <person name="Guzman J."/>
            <person name="Poehlein A."/>
            <person name="Glaeser S.P."/>
            <person name="Schwengers O."/>
            <person name="Blom J."/>
            <person name="Hollensteiner J."/>
            <person name="Kampfer P."/>
            <person name="Vilcinskas A."/>
        </authorList>
    </citation>
    <scope>NUCLEOTIDE SEQUENCE [LARGE SCALE GENOMIC DNA]</scope>
    <source>
        <strain evidence="2">G163CM</strain>
    </source>
</reference>
<name>A0ABY3S3T5_9ENTR</name>
<keyword evidence="3" id="KW-1185">Reference proteome</keyword>
<sequence length="402" mass="45176">MSLRQWIAACVLLVMLIAGYCLYALFSSPKSIHLDQQVYIWQRVWTPQHQKALKQSHALFSALRVLGLQIHPQEGVRTIVVDTALLKQDGRSVWLVVRLDGQLAHLNQPLIIMQVQRTINTWMKAGVPLTGIEIDYDAPTAKLAAYQQFVRALRKALPEELTLSITALPTWLESPLLPTLLQTADTSVLQVHNVQSPMKGLFDSALAQRWLHEYAGKTRHPFFIALPAYGSALTRDNRVESEILLSYAEELQELSVAPQTLADFIQQLEGSPPKELQGIVWFRLPLTGDRRAWSMTTLEAVIHHQSLAPRWSVIITPTQDAKLFDLAIKNSGQIDSPLPQQVVLQNAECEFTDGANHYRSELTQDALRFTRISSQQLRAGESSPLGWARCAKTLQGNFDVKP</sequence>
<dbReference type="InterPro" id="IPR021488">
    <property type="entry name" value="DUF3142"/>
</dbReference>
<dbReference type="EMBL" id="CP087880">
    <property type="protein sequence ID" value="UGS40687.1"/>
    <property type="molecule type" value="Genomic_DNA"/>
</dbReference>
<proteinExistence type="predicted"/>
<keyword evidence="1" id="KW-0812">Transmembrane</keyword>
<evidence type="ECO:0008006" key="4">
    <source>
        <dbReference type="Google" id="ProtNLM"/>
    </source>
</evidence>
<dbReference type="Proteomes" id="UP001199659">
    <property type="component" value="Chromosome"/>
</dbReference>
<evidence type="ECO:0000313" key="2">
    <source>
        <dbReference type="EMBL" id="UGS40687.1"/>
    </source>
</evidence>
<keyword evidence="1" id="KW-0472">Membrane</keyword>
<protein>
    <recommendedName>
        <fullName evidence="4">DUF3142 domain-containing protein</fullName>
    </recommendedName>
</protein>
<feature type="transmembrane region" description="Helical" evidence="1">
    <location>
        <begin position="6"/>
        <end position="26"/>
    </location>
</feature>
<gene>
    <name evidence="2" type="ORF">G163CM_13860</name>
</gene>
<evidence type="ECO:0000256" key="1">
    <source>
        <dbReference type="SAM" id="Phobius"/>
    </source>
</evidence>
<dbReference type="RefSeq" id="WP_231827377.1">
    <property type="nucleotide sequence ID" value="NZ_CP087880.1"/>
</dbReference>
<dbReference type="InterPro" id="IPR017853">
    <property type="entry name" value="GH"/>
</dbReference>
<organism evidence="2 3">
    <name type="scientific">Pseudocitrobacter corydidari</name>
    <dbReference type="NCBI Taxonomy" id="2891570"/>
    <lineage>
        <taxon>Bacteria</taxon>
        <taxon>Pseudomonadati</taxon>
        <taxon>Pseudomonadota</taxon>
        <taxon>Gammaproteobacteria</taxon>
        <taxon>Enterobacterales</taxon>
        <taxon>Enterobacteriaceae</taxon>
        <taxon>Pseudocitrobacter</taxon>
    </lineage>
</organism>